<evidence type="ECO:0000313" key="2">
    <source>
        <dbReference type="Proteomes" id="UP000192634"/>
    </source>
</evidence>
<gene>
    <name evidence="1" type="ORF">SAMN06296429_103216</name>
</gene>
<evidence type="ECO:0000313" key="1">
    <source>
        <dbReference type="EMBL" id="SMC44981.1"/>
    </source>
</evidence>
<dbReference type="InterPro" id="IPR027417">
    <property type="entry name" value="P-loop_NTPase"/>
</dbReference>
<dbReference type="SUPFAM" id="SSF52540">
    <property type="entry name" value="P-loop containing nucleoside triphosphate hydrolases"/>
    <property type="match status" value="1"/>
</dbReference>
<organism evidence="1 2">
    <name type="scientific">Janibacter indicus</name>
    <dbReference type="NCBI Taxonomy" id="857417"/>
    <lineage>
        <taxon>Bacteria</taxon>
        <taxon>Bacillati</taxon>
        <taxon>Actinomycetota</taxon>
        <taxon>Actinomycetes</taxon>
        <taxon>Micrococcales</taxon>
        <taxon>Intrasporangiaceae</taxon>
        <taxon>Janibacter</taxon>
    </lineage>
</organism>
<dbReference type="EMBL" id="FWXN01000003">
    <property type="protein sequence ID" value="SMC44981.1"/>
    <property type="molecule type" value="Genomic_DNA"/>
</dbReference>
<reference evidence="1 2" key="1">
    <citation type="submission" date="2017-04" db="EMBL/GenBank/DDBJ databases">
        <authorList>
            <person name="Afonso C.L."/>
            <person name="Miller P.J."/>
            <person name="Scott M.A."/>
            <person name="Spackman E."/>
            <person name="Goraichik I."/>
            <person name="Dimitrov K.M."/>
            <person name="Suarez D.L."/>
            <person name="Swayne D.E."/>
        </authorList>
    </citation>
    <scope>NUCLEOTIDE SEQUENCE [LARGE SCALE GENOMIC DNA]</scope>
    <source>
        <strain evidence="1 2">CGMCC 1.12511</strain>
    </source>
</reference>
<proteinExistence type="predicted"/>
<protein>
    <submittedName>
        <fullName evidence="1">Uncharacterized protein</fullName>
    </submittedName>
</protein>
<dbReference type="Proteomes" id="UP000192634">
    <property type="component" value="Unassembled WGS sequence"/>
</dbReference>
<name>A0A1W1Z9U5_9MICO</name>
<accession>A0A1W1Z9U5</accession>
<sequence>MIDLAEYWGSSDIDDADQVIYRQFKHSTARADEPWTFSYLTKTLAGFAKKFRSLLVDHPEALRRIRFEFITNRPVSESALAILDDLRKGRASTAADPVRQRLAEFLDDAHIADLANALEIDRRAPALLRQRQLLETQVAGLLPGAPGDQALLLKEMISSRATSISGAQPAVFREDVLAALKTSDDQLLPAPNLVHSPATPLTRRQFTQIADFVCAAQGRPVVIHGPGGVGKSLLSMALLDVGPTGSEAVVYDCFGNGSYRRPSGARHQAKQALVQLSNELASRALCDPLVPSATADDTDYARAFLRRLENAATTLASTSPDALVILVIDAADNAAMMAAEVGDRPFVTGLLREQLPPNVRLVVTCRTERRDRLDLPPDHLDIPLEGFDPDETHAHLEQAFPGVAAADAAEFHSRTSHNPRVQATVLQATGTIQEALDWLSPNPVSAAAALDSIIERQIAEVRDTHHSGAAEIDQICIGLAALRPMIPIRVLAELSGIEESLVLSFVTDLGRPLLIDSGTVQFRDEPTETWFRERYRPAGAKLDEFLARLTPIADSDAYVAASLPALLFEANRFDDLVKLALSDRALPDNTLSPDRRNELQRREISQQRTQFALSAALRGDHDFAATQLALRLGELTAGRARRLKLVRDNTDLAARFLDAHVLEQLVATRAITGKWPSSNLLYEGALLAGAPGQSDQARNRLRSAATWVRTWTQQAARDDERSNVSDQDVLQIAWGLLNTDGATACIDYLLRWKPRTLAFDVGVLVARRLADAGRVADLELLALNARGKHAKFAIAQVCAERNLVMTPEIVKHLLKPALKRSKAVRPSRRADEQWGSPLNELVHEGLTAIVWLLTRALALQAISKDEALRVLNFYLPENMGHRTGEWHHRDLWSPILGFALRTRLEGRDLVATEIEGPKVTQARERERYESSRSLRAYRANVEPLVGWANLWTALQLEPSQAMLSEFRDKATTFLSREGRHRFHDEETDQVYLNITTSVIVSVLAQHPTIVESANITAFCERNRQSLWRSTMILLVQRAAASDELSGVTAELARQVHDELLVAREDAHEKAKDLVSLARATYAASQDEAEVHFQAALDIANAIGDDAWSRFAAFLDIAQFAGETSDEESGRAYRLGQISENLEEYLGDSLDHARVVRVAAGLSVSETLALVSRWRDRRVAPFTRLVEPFCSEPVSLLQEDPALALALLPFCDRHADVVTLADVLESSTLPPEPVIVALLRQWRATPPRGDALDLALGRLGIPRRTIEDIDPTLLTDWTTALDATAAPAVDAPSTPLNFTDIDFSSVEGWVAALDRAQLSRDRHALFDHVESIGYRAPVLEAFGSCPAVDVWHLAEFLEHLESASLSMGAQSALDGALTALLGRLGSDYLLVPYRSLDVARLRAITGHATDYGLVASRAVADKPSFEPEEAFALAAKLTSRLTRAQRLIIFDAAADLFNDTAPADSCDGNHPAGLTADCDDVTAVACLVWTALGDPAAATRWRAAHAVHLLLSVEAPRLAERLCEVALGTVDTTAFRDRRLPFYDRHATQWLLLALSRASLEASSLPSVAKFAPLFRQVLEGSPHAVMSPLARDVVLRLRGAEITPYELVDWQSGIESVGRPVGVMRRPRWRRNAVRSFAELNELVQRNDGTGSLDVAADDGGPEDDLDPLEDALDEGEGAFSFFFDFRSYWCEALATAFGLTDTSIEKLVNEVLVDRWQVTSRGRSKDDPRHELRLYPRDSYSQKSEWPLEEDLDFYLAVQGLYEVAGNLLNLLPVAQTFDEDEVTGETEYSRFLAHHVPTRVDGRWLSDRADSVPSHSTVPRQSGALSGMRSDWATWRFEVNATMFREELQPKPGRLSVSAYRSTQDRGRNETVHVTSALVAPTSARSLLRALQTAPEFRAFRLPNASDREFSSMIAGFELNGWIEEHGYSEGLDSMDPLARGIHFPPQRPSSAVRALAELSPDPDMRIWRNADGHVVFTSHVWDESDGGRGVHGSSGYQLLIERSSLSALLQMLDRWLIVEVQIKRHVDTSERRLYGVETDDHEWMPYLEPYTKYFLIDGEGYIHDQ</sequence>